<proteinExistence type="predicted"/>
<feature type="transmembrane region" description="Helical" evidence="1">
    <location>
        <begin position="7"/>
        <end position="27"/>
    </location>
</feature>
<feature type="transmembrane region" description="Helical" evidence="1">
    <location>
        <begin position="47"/>
        <end position="65"/>
    </location>
</feature>
<dbReference type="Proteomes" id="UP000289718">
    <property type="component" value="Unassembled WGS sequence"/>
</dbReference>
<organism evidence="2 3">
    <name type="scientific">Halarcobacter mediterraneus</name>
    <dbReference type="NCBI Taxonomy" id="2023153"/>
    <lineage>
        <taxon>Bacteria</taxon>
        <taxon>Pseudomonadati</taxon>
        <taxon>Campylobacterota</taxon>
        <taxon>Epsilonproteobacteria</taxon>
        <taxon>Campylobacterales</taxon>
        <taxon>Arcobacteraceae</taxon>
        <taxon>Halarcobacter</taxon>
    </lineage>
</organism>
<keyword evidence="1" id="KW-1133">Transmembrane helix</keyword>
<feature type="transmembrane region" description="Helical" evidence="1">
    <location>
        <begin position="70"/>
        <end position="88"/>
    </location>
</feature>
<gene>
    <name evidence="2" type="ORF">CP965_09560</name>
</gene>
<name>A0A4Q1AXB8_9BACT</name>
<evidence type="ECO:0000256" key="1">
    <source>
        <dbReference type="SAM" id="Phobius"/>
    </source>
</evidence>
<reference evidence="2 3" key="1">
    <citation type="submission" date="2017-09" db="EMBL/GenBank/DDBJ databases">
        <title>Genomics of the genus Arcobacter.</title>
        <authorList>
            <person name="Perez-Cataluna A."/>
            <person name="Figueras M.J."/>
            <person name="Salas-Masso N."/>
        </authorList>
    </citation>
    <scope>NUCLEOTIDE SEQUENCE [LARGE SCALE GENOMIC DNA]</scope>
    <source>
        <strain evidence="2 3">F156-34</strain>
    </source>
</reference>
<accession>A0A4Q1AXB8</accession>
<sequence>MNRALDWAMVITLCASFMYTVSIAFFNEYLLTLGVEPSFIIRNTEQILYHSIFILAETILISGVFFFPLLIIFTGVVLVSLIIIFRFYKTKKLFVKYKKNKANKKLKKRRISLSFGSYLDRVIIFILKVFVITLVVVFTMIYFEKKGEKKAHRLLTKIESNQIKESELLTKEGVGKILLISCGTNNCAAIDVKSKEIIYFENKITDNTIHSFLREYKEE</sequence>
<protein>
    <submittedName>
        <fullName evidence="2">Uncharacterized protein</fullName>
    </submittedName>
</protein>
<dbReference type="AlphaFoldDB" id="A0A4Q1AXB8"/>
<dbReference type="EMBL" id="NXIE01000003">
    <property type="protein sequence ID" value="RXK12811.1"/>
    <property type="molecule type" value="Genomic_DNA"/>
</dbReference>
<dbReference type="RefSeq" id="WP_129061866.1">
    <property type="nucleotide sequence ID" value="NZ_NXIE01000003.1"/>
</dbReference>
<evidence type="ECO:0000313" key="2">
    <source>
        <dbReference type="EMBL" id="RXK12811.1"/>
    </source>
</evidence>
<feature type="transmembrane region" description="Helical" evidence="1">
    <location>
        <begin position="122"/>
        <end position="143"/>
    </location>
</feature>
<keyword evidence="3" id="KW-1185">Reference proteome</keyword>
<comment type="caution">
    <text evidence="2">The sequence shown here is derived from an EMBL/GenBank/DDBJ whole genome shotgun (WGS) entry which is preliminary data.</text>
</comment>
<keyword evidence="1" id="KW-0812">Transmembrane</keyword>
<evidence type="ECO:0000313" key="3">
    <source>
        <dbReference type="Proteomes" id="UP000289718"/>
    </source>
</evidence>
<keyword evidence="1" id="KW-0472">Membrane</keyword>